<evidence type="ECO:0000256" key="1">
    <source>
        <dbReference type="SAM" id="Phobius"/>
    </source>
</evidence>
<comment type="caution">
    <text evidence="2">The sequence shown here is derived from an EMBL/GenBank/DDBJ whole genome shotgun (WGS) entry which is preliminary data.</text>
</comment>
<accession>A0ABU1AT47</accession>
<proteinExistence type="predicted"/>
<keyword evidence="3" id="KW-1185">Reference proteome</keyword>
<dbReference type="Proteomes" id="UP001225316">
    <property type="component" value="Unassembled WGS sequence"/>
</dbReference>
<feature type="transmembrane region" description="Helical" evidence="1">
    <location>
        <begin position="135"/>
        <end position="155"/>
    </location>
</feature>
<keyword evidence="1" id="KW-0472">Membrane</keyword>
<protein>
    <submittedName>
        <fullName evidence="2">Uncharacterized protein</fullName>
    </submittedName>
</protein>
<keyword evidence="1" id="KW-1133">Transmembrane helix</keyword>
<gene>
    <name evidence="2" type="ORF">QEH52_07460</name>
</gene>
<name>A0ABU1AT47_9BACT</name>
<sequence>MGEKMKVSFRHNGKLSYERFRPFFEATVKVNDALTLHIRGDLEKQFTISCAKTKLVLVEEIHPDTREWAIESTPHSEEILKVKAGSLPYSVTMSRFGAFRWGEEKKKMELSYIRGLRSADFGDFQIEHRDYQTGLTLIYSTAPSLLAAIWFGFWYCGRFNFQQD</sequence>
<reference evidence="2 3" key="1">
    <citation type="submission" date="2023-04" db="EMBL/GenBank/DDBJ databases">
        <title>A novel bacteria isolated from coastal sediment.</title>
        <authorList>
            <person name="Liu X.-J."/>
            <person name="Du Z.-J."/>
        </authorList>
    </citation>
    <scope>NUCLEOTIDE SEQUENCE [LARGE SCALE GENOMIC DNA]</scope>
    <source>
        <strain evidence="2 3">SDUM461003</strain>
    </source>
</reference>
<keyword evidence="1" id="KW-0812">Transmembrane</keyword>
<evidence type="ECO:0000313" key="2">
    <source>
        <dbReference type="EMBL" id="MDQ8207340.1"/>
    </source>
</evidence>
<organism evidence="2 3">
    <name type="scientific">Thalassobacterium maritimum</name>
    <dbReference type="NCBI Taxonomy" id="3041265"/>
    <lineage>
        <taxon>Bacteria</taxon>
        <taxon>Pseudomonadati</taxon>
        <taxon>Verrucomicrobiota</taxon>
        <taxon>Opitutia</taxon>
        <taxon>Puniceicoccales</taxon>
        <taxon>Coraliomargaritaceae</taxon>
        <taxon>Thalassobacterium</taxon>
    </lineage>
</organism>
<evidence type="ECO:0000313" key="3">
    <source>
        <dbReference type="Proteomes" id="UP001225316"/>
    </source>
</evidence>
<dbReference type="EMBL" id="JARXHW010000013">
    <property type="protein sequence ID" value="MDQ8207340.1"/>
    <property type="molecule type" value="Genomic_DNA"/>
</dbReference>